<evidence type="ECO:0000313" key="3">
    <source>
        <dbReference type="EMBL" id="RSD31085.1"/>
    </source>
</evidence>
<keyword evidence="1" id="KW-0808">Transferase</keyword>
<accession>A0A427U386</accession>
<organism evidence="3 4">
    <name type="scientific">Vibrio pectenicida</name>
    <dbReference type="NCBI Taxonomy" id="62763"/>
    <lineage>
        <taxon>Bacteria</taxon>
        <taxon>Pseudomonadati</taxon>
        <taxon>Pseudomonadota</taxon>
        <taxon>Gammaproteobacteria</taxon>
        <taxon>Vibrionales</taxon>
        <taxon>Vibrionaceae</taxon>
        <taxon>Vibrio</taxon>
    </lineage>
</organism>
<dbReference type="Pfam" id="PF03059">
    <property type="entry name" value="NAS"/>
    <property type="match status" value="1"/>
</dbReference>
<dbReference type="InterPro" id="IPR029063">
    <property type="entry name" value="SAM-dependent_MTases_sf"/>
</dbReference>
<keyword evidence="2" id="KW-0949">S-adenosyl-L-methionine</keyword>
<evidence type="ECO:0000256" key="1">
    <source>
        <dbReference type="ARBA" id="ARBA00022679"/>
    </source>
</evidence>
<sequence length="261" mass="29863">MPMMYRHYELLVAISTFESQIEQLTQYSVESCDCFTLLQKKLDELCAWIMTESIQNLSDELGYHSEHDRQLKRLRETSIRALCVLEKHQSKCAKSHQLDITDYLNRLSNTVHIELDSASVTSDSRVLFIGSGSYPLSAFTIAKLTGAAVHGVDIDEHAVSMANDLDHYALPTSFGCQDLLTEFNDFKPTHILVASLVEHKWEILNRLKPFLTPSHRVLVRFGNGIKSAFNYPFNPELMEGWETRRLNNQASIYDTVVMEKM</sequence>
<protein>
    <recommendedName>
        <fullName evidence="5">SAM-dependent methyltransferase</fullName>
    </recommendedName>
</protein>
<dbReference type="SUPFAM" id="SSF53335">
    <property type="entry name" value="S-adenosyl-L-methionine-dependent methyltransferases"/>
    <property type="match status" value="1"/>
</dbReference>
<dbReference type="PANTHER" id="PTHR32266:SF12">
    <property type="entry name" value="NICOTIANAMINE SYNTHASE 3"/>
    <property type="match status" value="1"/>
</dbReference>
<dbReference type="GO" id="GO:0030418">
    <property type="term" value="P:nicotianamine biosynthetic process"/>
    <property type="evidence" value="ECO:0007669"/>
    <property type="project" value="InterPro"/>
</dbReference>
<name>A0A427U386_9VIBR</name>
<dbReference type="InterPro" id="IPR004298">
    <property type="entry name" value="Nicotian_synth"/>
</dbReference>
<proteinExistence type="predicted"/>
<reference evidence="3 4" key="1">
    <citation type="submission" date="2018-12" db="EMBL/GenBank/DDBJ databases">
        <title>Genomic taxonomy of the Vibrionaceae family.</title>
        <authorList>
            <person name="Gomez-Gil B."/>
            <person name="Enciso-Ibarra K."/>
        </authorList>
    </citation>
    <scope>NUCLEOTIDE SEQUENCE [LARGE SCALE GENOMIC DNA]</scope>
    <source>
        <strain evidence="3 4">CAIM 594</strain>
    </source>
</reference>
<dbReference type="EMBL" id="RSFA01000042">
    <property type="protein sequence ID" value="RSD31085.1"/>
    <property type="molecule type" value="Genomic_DNA"/>
</dbReference>
<evidence type="ECO:0008006" key="5">
    <source>
        <dbReference type="Google" id="ProtNLM"/>
    </source>
</evidence>
<dbReference type="Gene3D" id="3.40.50.150">
    <property type="entry name" value="Vaccinia Virus protein VP39"/>
    <property type="match status" value="1"/>
</dbReference>
<comment type="caution">
    <text evidence="3">The sequence shown here is derived from an EMBL/GenBank/DDBJ whole genome shotgun (WGS) entry which is preliminary data.</text>
</comment>
<dbReference type="GO" id="GO:0030410">
    <property type="term" value="F:nicotianamine synthase activity"/>
    <property type="evidence" value="ECO:0007669"/>
    <property type="project" value="InterPro"/>
</dbReference>
<dbReference type="AlphaFoldDB" id="A0A427U386"/>
<evidence type="ECO:0000313" key="4">
    <source>
        <dbReference type="Proteomes" id="UP000269041"/>
    </source>
</evidence>
<dbReference type="RefSeq" id="WP_125321296.1">
    <property type="nucleotide sequence ID" value="NZ_AP024890.1"/>
</dbReference>
<evidence type="ECO:0000256" key="2">
    <source>
        <dbReference type="ARBA" id="ARBA00022691"/>
    </source>
</evidence>
<dbReference type="Proteomes" id="UP000269041">
    <property type="component" value="Unassembled WGS sequence"/>
</dbReference>
<keyword evidence="4" id="KW-1185">Reference proteome</keyword>
<dbReference type="OrthoDB" id="1956540at2"/>
<gene>
    <name evidence="3" type="ORF">EJA03_10470</name>
</gene>
<dbReference type="PANTHER" id="PTHR32266">
    <property type="entry name" value="NICOTIANAMINE SYNTHASE 3"/>
    <property type="match status" value="1"/>
</dbReference>